<gene>
    <name evidence="5" type="ORF">H8E23_03850</name>
</gene>
<comment type="caution">
    <text evidence="5">The sequence shown here is derived from an EMBL/GenBank/DDBJ whole genome shotgun (WGS) entry which is preliminary data.</text>
</comment>
<evidence type="ECO:0000256" key="3">
    <source>
        <dbReference type="ARBA" id="ARBA00006171"/>
    </source>
</evidence>
<comment type="catalytic activity">
    <reaction evidence="1">
        <text>2-phosphoglycolate + H2O = glycolate + phosphate</text>
        <dbReference type="Rhea" id="RHEA:14369"/>
        <dbReference type="ChEBI" id="CHEBI:15377"/>
        <dbReference type="ChEBI" id="CHEBI:29805"/>
        <dbReference type="ChEBI" id="CHEBI:43474"/>
        <dbReference type="ChEBI" id="CHEBI:58033"/>
        <dbReference type="EC" id="3.1.3.18"/>
    </reaction>
</comment>
<evidence type="ECO:0000256" key="1">
    <source>
        <dbReference type="ARBA" id="ARBA00000830"/>
    </source>
</evidence>
<name>A0A8J6NJG8_9BACT</name>
<dbReference type="GO" id="GO:0005829">
    <property type="term" value="C:cytosol"/>
    <property type="evidence" value="ECO:0007669"/>
    <property type="project" value="TreeGrafter"/>
</dbReference>
<evidence type="ECO:0000256" key="2">
    <source>
        <dbReference type="ARBA" id="ARBA00004818"/>
    </source>
</evidence>
<dbReference type="Proteomes" id="UP000603434">
    <property type="component" value="Unassembled WGS sequence"/>
</dbReference>
<dbReference type="Gene3D" id="1.10.150.240">
    <property type="entry name" value="Putative phosphatase, domain 2"/>
    <property type="match status" value="1"/>
</dbReference>
<accession>A0A8J6NJG8</accession>
<dbReference type="Pfam" id="PF13419">
    <property type="entry name" value="HAD_2"/>
    <property type="match status" value="1"/>
</dbReference>
<dbReference type="SUPFAM" id="SSF56784">
    <property type="entry name" value="HAD-like"/>
    <property type="match status" value="1"/>
</dbReference>
<comment type="similarity">
    <text evidence="3">Belongs to the HAD-like hydrolase superfamily. CbbY/CbbZ/Gph/YieH family.</text>
</comment>
<protein>
    <recommendedName>
        <fullName evidence="4">phosphoglycolate phosphatase</fullName>
        <ecNumber evidence="4">3.1.3.18</ecNumber>
    </recommendedName>
</protein>
<dbReference type="SFLD" id="SFLDG01135">
    <property type="entry name" value="C1.5.6:_HAD__Beta-PGM__Phospha"/>
    <property type="match status" value="1"/>
</dbReference>
<comment type="pathway">
    <text evidence="2">Organic acid metabolism; glycolate biosynthesis; glycolate from 2-phosphoglycolate: step 1/1.</text>
</comment>
<evidence type="ECO:0000313" key="6">
    <source>
        <dbReference type="Proteomes" id="UP000603434"/>
    </source>
</evidence>
<dbReference type="EMBL" id="JACNJH010000094">
    <property type="protein sequence ID" value="MBC8360512.1"/>
    <property type="molecule type" value="Genomic_DNA"/>
</dbReference>
<evidence type="ECO:0000256" key="4">
    <source>
        <dbReference type="ARBA" id="ARBA00013078"/>
    </source>
</evidence>
<dbReference type="SFLD" id="SFLDS00003">
    <property type="entry name" value="Haloacid_Dehalogenase"/>
    <property type="match status" value="1"/>
</dbReference>
<proteinExistence type="inferred from homology"/>
<dbReference type="EC" id="3.1.3.18" evidence="4"/>
<dbReference type="InterPro" id="IPR036412">
    <property type="entry name" value="HAD-like_sf"/>
</dbReference>
<dbReference type="NCBIfam" id="TIGR01509">
    <property type="entry name" value="HAD-SF-IA-v3"/>
    <property type="match status" value="1"/>
</dbReference>
<dbReference type="GO" id="GO:0006281">
    <property type="term" value="P:DNA repair"/>
    <property type="evidence" value="ECO:0007669"/>
    <property type="project" value="TreeGrafter"/>
</dbReference>
<dbReference type="InterPro" id="IPR041492">
    <property type="entry name" value="HAD_2"/>
</dbReference>
<dbReference type="AlphaFoldDB" id="A0A8J6NJG8"/>
<dbReference type="InterPro" id="IPR050155">
    <property type="entry name" value="HAD-like_hydrolase_sf"/>
</dbReference>
<dbReference type="SFLD" id="SFLDG01129">
    <property type="entry name" value="C1.5:_HAD__Beta-PGM__Phosphata"/>
    <property type="match status" value="1"/>
</dbReference>
<dbReference type="PRINTS" id="PR00413">
    <property type="entry name" value="HADHALOGNASE"/>
</dbReference>
<dbReference type="NCBIfam" id="TIGR01549">
    <property type="entry name" value="HAD-SF-IA-v1"/>
    <property type="match status" value="1"/>
</dbReference>
<dbReference type="PANTHER" id="PTHR43434:SF1">
    <property type="entry name" value="PHOSPHOGLYCOLATE PHOSPHATASE"/>
    <property type="match status" value="1"/>
</dbReference>
<dbReference type="InterPro" id="IPR023214">
    <property type="entry name" value="HAD_sf"/>
</dbReference>
<dbReference type="InterPro" id="IPR023198">
    <property type="entry name" value="PGP-like_dom2"/>
</dbReference>
<dbReference type="GO" id="GO:0008967">
    <property type="term" value="F:phosphoglycolate phosphatase activity"/>
    <property type="evidence" value="ECO:0007669"/>
    <property type="project" value="UniProtKB-EC"/>
</dbReference>
<dbReference type="PANTHER" id="PTHR43434">
    <property type="entry name" value="PHOSPHOGLYCOLATE PHOSPHATASE"/>
    <property type="match status" value="1"/>
</dbReference>
<sequence length="220" mass="24069">MTYEAVLFDLDGTLLDTLDDIGNCANRVLASRGFPTYTIFSYREFVGEGARALITRALPAGHRNEKLINACLKEFVEDYSVNCIVKSKPYDGIPQMLDALKARGLKLAVLSNKPDSITKACVAALLSKWDFDVVIGQRDSVPRKPDPQGALEVAEKLAIPPSRFLFIGDTAIDMKTAVAAGMFPVGVLWGFRPIEELKGNGARAIIDEPLKLLDLLRDGE</sequence>
<organism evidence="5 6">
    <name type="scientific">Candidatus Desulfatibia profunda</name>
    <dbReference type="NCBI Taxonomy" id="2841695"/>
    <lineage>
        <taxon>Bacteria</taxon>
        <taxon>Pseudomonadati</taxon>
        <taxon>Thermodesulfobacteriota</taxon>
        <taxon>Desulfobacteria</taxon>
        <taxon>Desulfobacterales</taxon>
        <taxon>Desulfobacterales incertae sedis</taxon>
        <taxon>Candidatus Desulfatibia</taxon>
    </lineage>
</organism>
<evidence type="ECO:0000313" key="5">
    <source>
        <dbReference type="EMBL" id="MBC8360512.1"/>
    </source>
</evidence>
<reference evidence="5 6" key="1">
    <citation type="submission" date="2020-08" db="EMBL/GenBank/DDBJ databases">
        <title>Bridging the membrane lipid divide: bacteria of the FCB group superphylum have the potential to synthesize archaeal ether lipids.</title>
        <authorList>
            <person name="Villanueva L."/>
            <person name="Von Meijenfeldt F.A.B."/>
            <person name="Westbye A.B."/>
            <person name="Yadav S."/>
            <person name="Hopmans E.C."/>
            <person name="Dutilh B.E."/>
            <person name="Sinninghe Damste J.S."/>
        </authorList>
    </citation>
    <scope>NUCLEOTIDE SEQUENCE [LARGE SCALE GENOMIC DNA]</scope>
    <source>
        <strain evidence="5">NIOZ-UU30</strain>
    </source>
</reference>
<dbReference type="Gene3D" id="3.40.50.1000">
    <property type="entry name" value="HAD superfamily/HAD-like"/>
    <property type="match status" value="1"/>
</dbReference>
<keyword evidence="5" id="KW-0378">Hydrolase</keyword>
<dbReference type="InterPro" id="IPR006439">
    <property type="entry name" value="HAD-SF_hydro_IA"/>
</dbReference>